<keyword evidence="3 5" id="KW-0597">Phosphoprotein</keyword>
<organism evidence="7 8">
    <name type="scientific">Halarcobacter ebronensis</name>
    <dbReference type="NCBI Taxonomy" id="1462615"/>
    <lineage>
        <taxon>Bacteria</taxon>
        <taxon>Pseudomonadati</taxon>
        <taxon>Campylobacterota</taxon>
        <taxon>Epsilonproteobacteria</taxon>
        <taxon>Campylobacterales</taxon>
        <taxon>Arcobacteraceae</taxon>
        <taxon>Halarcobacter</taxon>
    </lineage>
</organism>
<dbReference type="OrthoDB" id="9794815at2"/>
<dbReference type="EMBL" id="PDKK01000010">
    <property type="protein sequence ID" value="RXK04313.1"/>
    <property type="molecule type" value="Genomic_DNA"/>
</dbReference>
<keyword evidence="2" id="KW-0145">Chemotaxis</keyword>
<evidence type="ECO:0000256" key="2">
    <source>
        <dbReference type="ARBA" id="ARBA00022500"/>
    </source>
</evidence>
<protein>
    <submittedName>
        <fullName evidence="7">Response regulator</fullName>
    </submittedName>
</protein>
<dbReference type="GO" id="GO:0000160">
    <property type="term" value="P:phosphorelay signal transduction system"/>
    <property type="evidence" value="ECO:0007669"/>
    <property type="project" value="InterPro"/>
</dbReference>
<keyword evidence="8" id="KW-1185">Reference proteome</keyword>
<evidence type="ECO:0000313" key="8">
    <source>
        <dbReference type="Proteomes" id="UP000289758"/>
    </source>
</evidence>
<comment type="caution">
    <text evidence="7">The sequence shown here is derived from an EMBL/GenBank/DDBJ whole genome shotgun (WGS) entry which is preliminary data.</text>
</comment>
<dbReference type="Pfam" id="PF00072">
    <property type="entry name" value="Response_reg"/>
    <property type="match status" value="1"/>
</dbReference>
<dbReference type="SUPFAM" id="SSF52172">
    <property type="entry name" value="CheY-like"/>
    <property type="match status" value="1"/>
</dbReference>
<proteinExistence type="predicted"/>
<dbReference type="InterPro" id="IPR050595">
    <property type="entry name" value="Bact_response_regulator"/>
</dbReference>
<dbReference type="Proteomes" id="UP000289758">
    <property type="component" value="Unassembled WGS sequence"/>
</dbReference>
<evidence type="ECO:0000256" key="4">
    <source>
        <dbReference type="ARBA" id="ARBA00022779"/>
    </source>
</evidence>
<dbReference type="GO" id="GO:0097588">
    <property type="term" value="P:archaeal or bacterial-type flagellum-dependent cell motility"/>
    <property type="evidence" value="ECO:0007669"/>
    <property type="project" value="UniProtKB-KW"/>
</dbReference>
<dbReference type="PANTHER" id="PTHR44591">
    <property type="entry name" value="STRESS RESPONSE REGULATOR PROTEIN 1"/>
    <property type="match status" value="1"/>
</dbReference>
<dbReference type="PROSITE" id="PS50110">
    <property type="entry name" value="RESPONSE_REGULATORY"/>
    <property type="match status" value="1"/>
</dbReference>
<dbReference type="InterPro" id="IPR001789">
    <property type="entry name" value="Sig_transdc_resp-reg_receiver"/>
</dbReference>
<dbReference type="RefSeq" id="WP_129087743.1">
    <property type="nucleotide sequence ID" value="NZ_CP053836.1"/>
</dbReference>
<evidence type="ECO:0000256" key="5">
    <source>
        <dbReference type="PROSITE-ProRule" id="PRU00169"/>
    </source>
</evidence>
<evidence type="ECO:0000256" key="3">
    <source>
        <dbReference type="ARBA" id="ARBA00022553"/>
    </source>
</evidence>
<evidence type="ECO:0000313" key="7">
    <source>
        <dbReference type="EMBL" id="RXK04313.1"/>
    </source>
</evidence>
<sequence length="122" mass="13998">MNFKDFTILYVEDEGVIRSNVEKCLNYIFDVKVAKDGKEGLDIFHNNKIDLIITDIYMPQKDGISMMQDIKMVNPNIPCIITSAYDPKLAERADSCDLCNYLSKPFDIRELLNNCLKALDLL</sequence>
<comment type="cofactor">
    <cofactor evidence="1">
        <name>Mg(2+)</name>
        <dbReference type="ChEBI" id="CHEBI:18420"/>
    </cofactor>
</comment>
<feature type="modified residue" description="4-aspartylphosphate" evidence="5">
    <location>
        <position position="55"/>
    </location>
</feature>
<dbReference type="InterPro" id="IPR011006">
    <property type="entry name" value="CheY-like_superfamily"/>
</dbReference>
<accession>A0A4Q1ANY6</accession>
<feature type="domain" description="Response regulatory" evidence="6">
    <location>
        <begin position="7"/>
        <end position="119"/>
    </location>
</feature>
<reference evidence="7 8" key="1">
    <citation type="submission" date="2017-10" db="EMBL/GenBank/DDBJ databases">
        <title>Genomics of the genus Arcobacter.</title>
        <authorList>
            <person name="Perez-Cataluna A."/>
            <person name="Figueras M.J."/>
        </authorList>
    </citation>
    <scope>NUCLEOTIDE SEQUENCE [LARGE SCALE GENOMIC DNA]</scope>
    <source>
        <strain evidence="7 8">CECT 8441</strain>
    </source>
</reference>
<evidence type="ECO:0000259" key="6">
    <source>
        <dbReference type="PROSITE" id="PS50110"/>
    </source>
</evidence>
<dbReference type="SMART" id="SM00448">
    <property type="entry name" value="REC"/>
    <property type="match status" value="1"/>
</dbReference>
<dbReference type="AlphaFoldDB" id="A0A4Q1ANY6"/>
<evidence type="ECO:0000256" key="1">
    <source>
        <dbReference type="ARBA" id="ARBA00001946"/>
    </source>
</evidence>
<dbReference type="Gene3D" id="3.40.50.2300">
    <property type="match status" value="1"/>
</dbReference>
<keyword evidence="4" id="KW-0283">Flagellar rotation</keyword>
<gene>
    <name evidence="7" type="ORF">CRV07_11120</name>
</gene>
<dbReference type="PANTHER" id="PTHR44591:SF3">
    <property type="entry name" value="RESPONSE REGULATORY DOMAIN-CONTAINING PROTEIN"/>
    <property type="match status" value="1"/>
</dbReference>
<name>A0A4Q1ANY6_9BACT</name>
<dbReference type="GO" id="GO:0006935">
    <property type="term" value="P:chemotaxis"/>
    <property type="evidence" value="ECO:0007669"/>
    <property type="project" value="UniProtKB-KW"/>
</dbReference>